<dbReference type="InterPro" id="IPR000620">
    <property type="entry name" value="EamA_dom"/>
</dbReference>
<keyword evidence="4 6" id="KW-1133">Transmembrane helix</keyword>
<feature type="transmembrane region" description="Helical" evidence="6">
    <location>
        <begin position="94"/>
        <end position="111"/>
    </location>
</feature>
<dbReference type="GO" id="GO:0016020">
    <property type="term" value="C:membrane"/>
    <property type="evidence" value="ECO:0007669"/>
    <property type="project" value="UniProtKB-SubCell"/>
</dbReference>
<dbReference type="Proteomes" id="UP001346149">
    <property type="component" value="Unassembled WGS sequence"/>
</dbReference>
<dbReference type="Pfam" id="PF00892">
    <property type="entry name" value="EamA"/>
    <property type="match status" value="1"/>
</dbReference>
<dbReference type="SUPFAM" id="SSF103481">
    <property type="entry name" value="Multidrug resistance efflux transporter EmrE"/>
    <property type="match status" value="1"/>
</dbReference>
<dbReference type="GO" id="GO:0022857">
    <property type="term" value="F:transmembrane transporter activity"/>
    <property type="evidence" value="ECO:0007669"/>
    <property type="project" value="InterPro"/>
</dbReference>
<evidence type="ECO:0000259" key="7">
    <source>
        <dbReference type="Pfam" id="PF00892"/>
    </source>
</evidence>
<accession>A0AAN7M8N4</accession>
<feature type="transmembrane region" description="Helical" evidence="6">
    <location>
        <begin position="149"/>
        <end position="168"/>
    </location>
</feature>
<dbReference type="InterPro" id="IPR030184">
    <property type="entry name" value="WAT1-related"/>
</dbReference>
<keyword evidence="3 6" id="KW-0812">Transmembrane</keyword>
<dbReference type="InterPro" id="IPR037185">
    <property type="entry name" value="EmrE-like"/>
</dbReference>
<keyword evidence="5 6" id="KW-0472">Membrane</keyword>
<evidence type="ECO:0000313" key="9">
    <source>
        <dbReference type="Proteomes" id="UP001346149"/>
    </source>
</evidence>
<dbReference type="EMBL" id="JAXQNO010000008">
    <property type="protein sequence ID" value="KAK4793403.1"/>
    <property type="molecule type" value="Genomic_DNA"/>
</dbReference>
<evidence type="ECO:0000256" key="1">
    <source>
        <dbReference type="ARBA" id="ARBA00004141"/>
    </source>
</evidence>
<proteinExistence type="inferred from homology"/>
<organism evidence="8 9">
    <name type="scientific">Trapa natans</name>
    <name type="common">Water chestnut</name>
    <dbReference type="NCBI Taxonomy" id="22666"/>
    <lineage>
        <taxon>Eukaryota</taxon>
        <taxon>Viridiplantae</taxon>
        <taxon>Streptophyta</taxon>
        <taxon>Embryophyta</taxon>
        <taxon>Tracheophyta</taxon>
        <taxon>Spermatophyta</taxon>
        <taxon>Magnoliopsida</taxon>
        <taxon>eudicotyledons</taxon>
        <taxon>Gunneridae</taxon>
        <taxon>Pentapetalae</taxon>
        <taxon>rosids</taxon>
        <taxon>malvids</taxon>
        <taxon>Myrtales</taxon>
        <taxon>Lythraceae</taxon>
        <taxon>Trapa</taxon>
    </lineage>
</organism>
<comment type="subcellular location">
    <subcellularLocation>
        <location evidence="1 6">Membrane</location>
        <topology evidence="1 6">Multi-pass membrane protein</topology>
    </subcellularLocation>
</comment>
<feature type="transmembrane region" description="Helical" evidence="6">
    <location>
        <begin position="54"/>
        <end position="74"/>
    </location>
</feature>
<evidence type="ECO:0000256" key="5">
    <source>
        <dbReference type="ARBA" id="ARBA00023136"/>
    </source>
</evidence>
<feature type="domain" description="EamA" evidence="7">
    <location>
        <begin position="58"/>
        <end position="166"/>
    </location>
</feature>
<reference evidence="8 9" key="1">
    <citation type="journal article" date="2023" name="Hortic Res">
        <title>Pangenome of water caltrop reveals structural variations and asymmetric subgenome divergence after allopolyploidization.</title>
        <authorList>
            <person name="Zhang X."/>
            <person name="Chen Y."/>
            <person name="Wang L."/>
            <person name="Yuan Y."/>
            <person name="Fang M."/>
            <person name="Shi L."/>
            <person name="Lu R."/>
            <person name="Comes H.P."/>
            <person name="Ma Y."/>
            <person name="Chen Y."/>
            <person name="Huang G."/>
            <person name="Zhou Y."/>
            <person name="Zheng Z."/>
            <person name="Qiu Y."/>
        </authorList>
    </citation>
    <scope>NUCLEOTIDE SEQUENCE [LARGE SCALE GENOMIC DNA]</scope>
    <source>
        <strain evidence="8">F231</strain>
    </source>
</reference>
<sequence length="195" mass="21887">MALIFRPDRRYRTLEGSRSPQQFNRLEIDRPALAYRNPDALVQRRRLSFTLKKYPAELSLTALICLMGMVEGAATTLVFERDMTVWQIGWDSKLLAVVYSGVVCSGMAYYVQGFVMKERGPVFVTSFSPFCMIITALLGLVVLSEQIHLGSIIGAIFIVFGLYTVVWGKSKDQRSSPEEENVGTALHELPVTDVK</sequence>
<evidence type="ECO:0000256" key="4">
    <source>
        <dbReference type="ARBA" id="ARBA00022989"/>
    </source>
</evidence>
<evidence type="ECO:0000256" key="3">
    <source>
        <dbReference type="ARBA" id="ARBA00022692"/>
    </source>
</evidence>
<dbReference type="AlphaFoldDB" id="A0AAN7M8N4"/>
<feature type="transmembrane region" description="Helical" evidence="6">
    <location>
        <begin position="123"/>
        <end position="143"/>
    </location>
</feature>
<comment type="similarity">
    <text evidence="2 6">Belongs to the drug/metabolite transporter (DMT) superfamily. Plant drug/metabolite exporter (P-DME) (TC 2.A.7.4) family.</text>
</comment>
<protein>
    <recommendedName>
        <fullName evidence="6">WAT1-related protein</fullName>
    </recommendedName>
</protein>
<evidence type="ECO:0000256" key="6">
    <source>
        <dbReference type="RuleBase" id="RU363077"/>
    </source>
</evidence>
<keyword evidence="9" id="KW-1185">Reference proteome</keyword>
<dbReference type="PANTHER" id="PTHR31218">
    <property type="entry name" value="WAT1-RELATED PROTEIN"/>
    <property type="match status" value="1"/>
</dbReference>
<gene>
    <name evidence="8" type="ORF">SAY86_023838</name>
</gene>
<comment type="caution">
    <text evidence="8">The sequence shown here is derived from an EMBL/GenBank/DDBJ whole genome shotgun (WGS) entry which is preliminary data.</text>
</comment>
<evidence type="ECO:0000256" key="2">
    <source>
        <dbReference type="ARBA" id="ARBA00007635"/>
    </source>
</evidence>
<name>A0AAN7M8N4_TRANT</name>
<evidence type="ECO:0000313" key="8">
    <source>
        <dbReference type="EMBL" id="KAK4793403.1"/>
    </source>
</evidence>
<comment type="caution">
    <text evidence="6">Lacks conserved residue(s) required for the propagation of feature annotation.</text>
</comment>